<feature type="domain" description="FERM" evidence="2">
    <location>
        <begin position="50"/>
        <end position="369"/>
    </location>
</feature>
<dbReference type="InterPro" id="IPR019749">
    <property type="entry name" value="Band_41_domain"/>
</dbReference>
<reference evidence="3" key="2">
    <citation type="submission" date="2022-10" db="EMBL/GenBank/DDBJ databases">
        <authorList>
            <consortium name="ENA_rothamsted_submissions"/>
            <consortium name="culmorum"/>
            <person name="King R."/>
        </authorList>
    </citation>
    <scope>NUCLEOTIDE SEQUENCE</scope>
</reference>
<dbReference type="InterPro" id="IPR035963">
    <property type="entry name" value="FERM_2"/>
</dbReference>
<dbReference type="GO" id="GO:0071944">
    <property type="term" value="C:cell periphery"/>
    <property type="evidence" value="ECO:0007669"/>
    <property type="project" value="UniProtKB-ARBA"/>
</dbReference>
<dbReference type="SUPFAM" id="SSF54236">
    <property type="entry name" value="Ubiquitin-like"/>
    <property type="match status" value="1"/>
</dbReference>
<protein>
    <recommendedName>
        <fullName evidence="2">FERM domain-containing protein</fullName>
    </recommendedName>
</protein>
<dbReference type="Pfam" id="PF18038">
    <property type="entry name" value="FERM_N_2"/>
    <property type="match status" value="1"/>
</dbReference>
<dbReference type="Gene3D" id="3.10.20.90">
    <property type="entry name" value="Phosphatidylinositol 3-kinase Catalytic Subunit, Chain A, domain 1"/>
    <property type="match status" value="1"/>
</dbReference>
<dbReference type="PANTHER" id="PTHR46221">
    <property type="entry name" value="FERM AND PDZ DOMAIN-CONTAINING PROTEIN FAMILY MEMBER"/>
    <property type="match status" value="1"/>
</dbReference>
<dbReference type="PANTHER" id="PTHR46221:SF9">
    <property type="entry name" value="NON-SPECIFIC PROTEIN-TYROSINE KINASE"/>
    <property type="match status" value="1"/>
</dbReference>
<dbReference type="CDD" id="cd14473">
    <property type="entry name" value="FERM_B-lobe"/>
    <property type="match status" value="1"/>
</dbReference>
<dbReference type="Gene3D" id="2.30.29.30">
    <property type="entry name" value="Pleckstrin-homology domain (PH domain)/Phosphotyrosine-binding domain (PTB)"/>
    <property type="match status" value="1"/>
</dbReference>
<dbReference type="AlphaFoldDB" id="A0A9N9WFD0"/>
<dbReference type="CDD" id="cd01765">
    <property type="entry name" value="FERM_F0_F1"/>
    <property type="match status" value="1"/>
</dbReference>
<sequence>MILFVCYSHEPEGGGRYGEGVLARAMQPAPPGGSPKRTNPANAGTTADQSTLKVHLPNGGFNVVRASAEEDVRSVLRLLASRLATGDRVYASCYALRARKLNTGKIRWIHQDTPVSELLSRWGVAEWRLELRVRYLPASLRSLQDADRVTFHYYYDQVRHDYLNANHPIDQELAIQICCLEIKIFCKDIATDKKFNVECFEKDFGLHKFLPKPVLDAVKPKVLKKAIQQQFKKVAHMSDTECMLKYLETMHTHYGYDRETFTGALGIGWAIPVELAIGPDIDISYVSHKAGEPPEYCRVASFADVLALHTLRSPCTIQPPQGGSCGKAALQLRVKGASETLTITVSSVEAAESLADLVDGYCRLVTDSQTSLWNRTTTICKQLSCQCKKESSSKSSEGSEGREGKESKESREGREWSGVAPTLLSEDYAEIVDDDADYSTPAGI</sequence>
<dbReference type="EMBL" id="OU893336">
    <property type="protein sequence ID" value="CAG9792646.1"/>
    <property type="molecule type" value="Genomic_DNA"/>
</dbReference>
<dbReference type="SMART" id="SM00295">
    <property type="entry name" value="B41"/>
    <property type="match status" value="1"/>
</dbReference>
<feature type="compositionally biased region" description="Basic and acidic residues" evidence="1">
    <location>
        <begin position="391"/>
        <end position="415"/>
    </location>
</feature>
<dbReference type="OrthoDB" id="9976756at2759"/>
<keyword evidence="4" id="KW-1185">Reference proteome</keyword>
<dbReference type="InterPro" id="IPR014352">
    <property type="entry name" value="FERM/acyl-CoA-bd_prot_sf"/>
</dbReference>
<dbReference type="InterPro" id="IPR049385">
    <property type="entry name" value="FAK1-like_FERM_C"/>
</dbReference>
<name>A0A9N9WFD0_9NEOP</name>
<dbReference type="InterPro" id="IPR041784">
    <property type="entry name" value="FAK1/PYK2_FERM_C"/>
</dbReference>
<dbReference type="SUPFAM" id="SSF47031">
    <property type="entry name" value="Second domain of FERM"/>
    <property type="match status" value="1"/>
</dbReference>
<feature type="region of interest" description="Disordered" evidence="1">
    <location>
        <begin position="24"/>
        <end position="49"/>
    </location>
</feature>
<accession>A0A9N9WFD0</accession>
<feature type="region of interest" description="Disordered" evidence="1">
    <location>
        <begin position="391"/>
        <end position="421"/>
    </location>
</feature>
<evidence type="ECO:0000313" key="3">
    <source>
        <dbReference type="EMBL" id="CAG9792646.1"/>
    </source>
</evidence>
<dbReference type="InterPro" id="IPR019748">
    <property type="entry name" value="FERM_central"/>
</dbReference>
<organism evidence="3 4">
    <name type="scientific">Diatraea saccharalis</name>
    <name type="common">sugarcane borer</name>
    <dbReference type="NCBI Taxonomy" id="40085"/>
    <lineage>
        <taxon>Eukaryota</taxon>
        <taxon>Metazoa</taxon>
        <taxon>Ecdysozoa</taxon>
        <taxon>Arthropoda</taxon>
        <taxon>Hexapoda</taxon>
        <taxon>Insecta</taxon>
        <taxon>Pterygota</taxon>
        <taxon>Neoptera</taxon>
        <taxon>Endopterygota</taxon>
        <taxon>Lepidoptera</taxon>
        <taxon>Glossata</taxon>
        <taxon>Ditrysia</taxon>
        <taxon>Pyraloidea</taxon>
        <taxon>Crambidae</taxon>
        <taxon>Crambinae</taxon>
        <taxon>Diatraea</taxon>
    </lineage>
</organism>
<evidence type="ECO:0000313" key="4">
    <source>
        <dbReference type="Proteomes" id="UP001153714"/>
    </source>
</evidence>
<evidence type="ECO:0000259" key="2">
    <source>
        <dbReference type="PROSITE" id="PS50057"/>
    </source>
</evidence>
<dbReference type="Gene3D" id="1.20.80.10">
    <property type="match status" value="1"/>
</dbReference>
<dbReference type="CDD" id="cd13190">
    <property type="entry name" value="FERM_C_FAK1"/>
    <property type="match status" value="1"/>
</dbReference>
<dbReference type="InterPro" id="IPR011993">
    <property type="entry name" value="PH-like_dom_sf"/>
</dbReference>
<gene>
    <name evidence="3" type="ORF">DIATSA_LOCUS10159</name>
</gene>
<dbReference type="Proteomes" id="UP001153714">
    <property type="component" value="Chromosome 5"/>
</dbReference>
<dbReference type="InterPro" id="IPR000299">
    <property type="entry name" value="FERM_domain"/>
</dbReference>
<dbReference type="GO" id="GO:0009887">
    <property type="term" value="P:animal organ morphogenesis"/>
    <property type="evidence" value="ECO:0007669"/>
    <property type="project" value="UniProtKB-ARBA"/>
</dbReference>
<dbReference type="InterPro" id="IPR029071">
    <property type="entry name" value="Ubiquitin-like_domsf"/>
</dbReference>
<reference evidence="3" key="1">
    <citation type="submission" date="2021-12" db="EMBL/GenBank/DDBJ databases">
        <authorList>
            <person name="King R."/>
        </authorList>
    </citation>
    <scope>NUCLEOTIDE SEQUENCE</scope>
</reference>
<dbReference type="SUPFAM" id="SSF50729">
    <property type="entry name" value="PH domain-like"/>
    <property type="match status" value="1"/>
</dbReference>
<proteinExistence type="predicted"/>
<dbReference type="InterPro" id="IPR041390">
    <property type="entry name" value="FADK_N"/>
</dbReference>
<dbReference type="GO" id="GO:0030182">
    <property type="term" value="P:neuron differentiation"/>
    <property type="evidence" value="ECO:0007669"/>
    <property type="project" value="UniProtKB-ARBA"/>
</dbReference>
<dbReference type="Pfam" id="PF21477">
    <property type="entry name" value="FERM_C_FAK1"/>
    <property type="match status" value="1"/>
</dbReference>
<feature type="compositionally biased region" description="Polar residues" evidence="1">
    <location>
        <begin position="36"/>
        <end position="49"/>
    </location>
</feature>
<dbReference type="PROSITE" id="PS50057">
    <property type="entry name" value="FERM_3"/>
    <property type="match status" value="1"/>
</dbReference>
<evidence type="ECO:0000256" key="1">
    <source>
        <dbReference type="SAM" id="MobiDB-lite"/>
    </source>
</evidence>
<dbReference type="Pfam" id="PF00373">
    <property type="entry name" value="FERM_M"/>
    <property type="match status" value="1"/>
</dbReference>